<dbReference type="Proteomes" id="UP001500340">
    <property type="component" value="Unassembled WGS sequence"/>
</dbReference>
<evidence type="ECO:0000259" key="4">
    <source>
        <dbReference type="PROSITE" id="PS50043"/>
    </source>
</evidence>
<dbReference type="InterPro" id="IPR059106">
    <property type="entry name" value="WHD_MalT"/>
</dbReference>
<evidence type="ECO:0000313" key="6">
    <source>
        <dbReference type="Proteomes" id="UP001500340"/>
    </source>
</evidence>
<dbReference type="SUPFAM" id="SSF46894">
    <property type="entry name" value="C-terminal effector domain of the bipartite response regulators"/>
    <property type="match status" value="1"/>
</dbReference>
<keyword evidence="1" id="KW-0805">Transcription regulation</keyword>
<feature type="domain" description="HTH luxR-type" evidence="4">
    <location>
        <begin position="797"/>
        <end position="861"/>
    </location>
</feature>
<gene>
    <name evidence="5" type="ORF">GCM10008933_04270</name>
</gene>
<dbReference type="InterPro" id="IPR011990">
    <property type="entry name" value="TPR-like_helical_dom_sf"/>
</dbReference>
<dbReference type="Pfam" id="PF17874">
    <property type="entry name" value="TPR_MalT"/>
    <property type="match status" value="1"/>
</dbReference>
<dbReference type="SUPFAM" id="SSF48452">
    <property type="entry name" value="TPR-like"/>
    <property type="match status" value="1"/>
</dbReference>
<dbReference type="InterPro" id="IPR000792">
    <property type="entry name" value="Tscrpt_reg_LuxR_C"/>
</dbReference>
<dbReference type="InterPro" id="IPR041617">
    <property type="entry name" value="TPR_MalT"/>
</dbReference>
<keyword evidence="3" id="KW-0804">Transcription</keyword>
<dbReference type="SUPFAM" id="SSF52540">
    <property type="entry name" value="P-loop containing nucleoside triphosphate hydrolases"/>
    <property type="match status" value="1"/>
</dbReference>
<dbReference type="Gene3D" id="1.10.10.10">
    <property type="entry name" value="Winged helix-like DNA-binding domain superfamily/Winged helix DNA-binding domain"/>
    <property type="match status" value="1"/>
</dbReference>
<evidence type="ECO:0000256" key="2">
    <source>
        <dbReference type="ARBA" id="ARBA00023125"/>
    </source>
</evidence>
<evidence type="ECO:0000313" key="5">
    <source>
        <dbReference type="EMBL" id="GAA0376219.1"/>
    </source>
</evidence>
<keyword evidence="6" id="KW-1185">Reference proteome</keyword>
<evidence type="ECO:0000256" key="3">
    <source>
        <dbReference type="ARBA" id="ARBA00023163"/>
    </source>
</evidence>
<dbReference type="Gene3D" id="3.40.50.300">
    <property type="entry name" value="P-loop containing nucleotide triphosphate hydrolases"/>
    <property type="match status" value="1"/>
</dbReference>
<organism evidence="5 6">
    <name type="scientific">Paenibacillus motobuensis</name>
    <dbReference type="NCBI Taxonomy" id="295324"/>
    <lineage>
        <taxon>Bacteria</taxon>
        <taxon>Bacillati</taxon>
        <taxon>Bacillota</taxon>
        <taxon>Bacilli</taxon>
        <taxon>Bacillales</taxon>
        <taxon>Paenibacillaceae</taxon>
        <taxon>Paenibacillus</taxon>
    </lineage>
</organism>
<dbReference type="Pfam" id="PF00196">
    <property type="entry name" value="GerE"/>
    <property type="match status" value="1"/>
</dbReference>
<name>A0ABN0XXT1_9BACL</name>
<dbReference type="Gene3D" id="1.25.40.10">
    <property type="entry name" value="Tetratricopeptide repeat domain"/>
    <property type="match status" value="1"/>
</dbReference>
<dbReference type="RefSeq" id="WP_343856888.1">
    <property type="nucleotide sequence ID" value="NZ_BAAACX010000004.1"/>
</dbReference>
<dbReference type="Pfam" id="PF25873">
    <property type="entry name" value="WHD_MalT"/>
    <property type="match status" value="1"/>
</dbReference>
<dbReference type="InterPro" id="IPR027417">
    <property type="entry name" value="P-loop_NTPase"/>
</dbReference>
<sequence>MNLEHNPIILSKLNIPVPVSQIVPRERLIAQMNEGLQRRATFITAPAGYGKTTLATAWARLLTVPVAWLSLDAKDNDAVRFWHYVSKAIEQALGGLSAACQSAASTLNPGHYETFLTALINDLNGLKKQLVLVFDDWHEILDNHILSSVSFFLEYLPPLVHICFVSRTYPQWAKARWSTRGWTNEFQIDHLRFDLGETMDFFRICTEREMPREQVERIWDRTEGWVTGLRLAALSMRYRDKVPDFSGKLSGDSGKVEQYLLEEVFSALDDVTRKFLMNASILEKMNGPLCEMLSGETDSARKLAELASANLFLVPLDEQGDWYRFHPLFGDFLKKQQKRHDPSRTQDLYRAAASWYETQGFAEDAIDYFLAGQHYTEALRLLEQMRALMIRREFSTLRVWMSVIPESLLQEHHYLFFSYIYSLLWDHKPDQAEKLLQLAEQYYASSSADWEQEDKQRYLGNLYYVRNFKATQYEMDVVKGLEYIRLSLQHNPSGTDLIFASPQMPLLPSIYRSYNGKRGRHLPRDLAESFFLNMIDLMATMGLQEPVSVCYGELLYERNELDIAVHYLQVGLPERIRITYQPEKVYVPACLFLSRISKARQDYAQAEKWLEKARQCALENHAEAALILLDIESAALRLDLGESSAANEWLATYQVAPDDPVSVHQLFIYVFLLRILIESGQNKEAWSLSEKLIAVALKDHRPMDALDIQVLQALILRHMNKPEQAVLRLEEALQYAEPDDYIRVFVDKGTPVAEMLTEYVHLRQKGNIREKRMPSLAYVRRILSCYGGGAASPLPADVALETLLTKRELEIYRCMEEGLDNIAITEALGIGIGTVKTHINHIYSKLQVTNRVEAILRGKEM</sequence>
<dbReference type="PANTHER" id="PTHR44688">
    <property type="entry name" value="DNA-BINDING TRANSCRIPTIONAL ACTIVATOR DEVR_DOSR"/>
    <property type="match status" value="1"/>
</dbReference>
<reference evidence="5 6" key="1">
    <citation type="journal article" date="2019" name="Int. J. Syst. Evol. Microbiol.">
        <title>The Global Catalogue of Microorganisms (GCM) 10K type strain sequencing project: providing services to taxonomists for standard genome sequencing and annotation.</title>
        <authorList>
            <consortium name="The Broad Institute Genomics Platform"/>
            <consortium name="The Broad Institute Genome Sequencing Center for Infectious Disease"/>
            <person name="Wu L."/>
            <person name="Ma J."/>
        </authorList>
    </citation>
    <scope>NUCLEOTIDE SEQUENCE [LARGE SCALE GENOMIC DNA]</scope>
    <source>
        <strain evidence="5 6">JCM 12774</strain>
    </source>
</reference>
<comment type="caution">
    <text evidence="5">The sequence shown here is derived from an EMBL/GenBank/DDBJ whole genome shotgun (WGS) entry which is preliminary data.</text>
</comment>
<dbReference type="PROSITE" id="PS00622">
    <property type="entry name" value="HTH_LUXR_1"/>
    <property type="match status" value="1"/>
</dbReference>
<proteinExistence type="predicted"/>
<dbReference type="PROSITE" id="PS50043">
    <property type="entry name" value="HTH_LUXR_2"/>
    <property type="match status" value="1"/>
</dbReference>
<dbReference type="CDD" id="cd06170">
    <property type="entry name" value="LuxR_C_like"/>
    <property type="match status" value="1"/>
</dbReference>
<protein>
    <submittedName>
        <fullName evidence="5">LuxR C-terminal-related transcriptional regulator</fullName>
    </submittedName>
</protein>
<dbReference type="SMART" id="SM00421">
    <property type="entry name" value="HTH_LUXR"/>
    <property type="match status" value="1"/>
</dbReference>
<dbReference type="InterPro" id="IPR036388">
    <property type="entry name" value="WH-like_DNA-bd_sf"/>
</dbReference>
<dbReference type="InterPro" id="IPR016032">
    <property type="entry name" value="Sig_transdc_resp-reg_C-effctor"/>
</dbReference>
<accession>A0ABN0XXT1</accession>
<evidence type="ECO:0000256" key="1">
    <source>
        <dbReference type="ARBA" id="ARBA00023015"/>
    </source>
</evidence>
<dbReference type="EMBL" id="BAAACX010000004">
    <property type="protein sequence ID" value="GAA0376219.1"/>
    <property type="molecule type" value="Genomic_DNA"/>
</dbReference>
<dbReference type="PRINTS" id="PR00038">
    <property type="entry name" value="HTHLUXR"/>
</dbReference>
<dbReference type="PANTHER" id="PTHR44688:SF25">
    <property type="entry name" value="HTH LUXR-TYPE DOMAIN-CONTAINING PROTEIN"/>
    <property type="match status" value="1"/>
</dbReference>
<keyword evidence="2" id="KW-0238">DNA-binding</keyword>